<comment type="cofactor">
    <cofactor evidence="15">
        <name>Cu cation</name>
        <dbReference type="ChEBI" id="CHEBI:23378"/>
    </cofactor>
    <text evidence="15">Binds a copper A center.</text>
</comment>
<evidence type="ECO:0000256" key="16">
    <source>
        <dbReference type="SAM" id="Phobius"/>
    </source>
</evidence>
<keyword evidence="7 15" id="KW-0479">Metal-binding</keyword>
<dbReference type="PROSITE" id="PS50857">
    <property type="entry name" value="COX2_CUA"/>
    <property type="match status" value="1"/>
</dbReference>
<geneLocation type="mitochondrion" evidence="19"/>
<evidence type="ECO:0000256" key="7">
    <source>
        <dbReference type="ARBA" id="ARBA00022723"/>
    </source>
</evidence>
<evidence type="ECO:0000313" key="19">
    <source>
        <dbReference type="EMBL" id="UBX38548.1"/>
    </source>
</evidence>
<dbReference type="SUPFAM" id="SSF81464">
    <property type="entry name" value="Cytochrome c oxidase subunit II-like, transmembrane region"/>
    <property type="match status" value="1"/>
</dbReference>
<dbReference type="Pfam" id="PF02790">
    <property type="entry name" value="COX2_TM"/>
    <property type="match status" value="1"/>
</dbReference>
<dbReference type="SUPFAM" id="SSF49503">
    <property type="entry name" value="Cupredoxins"/>
    <property type="match status" value="1"/>
</dbReference>
<comment type="catalytic activity">
    <reaction evidence="14">
        <text>4 Fe(II)-[cytochrome c] + O2 + 8 H(+)(in) = 4 Fe(III)-[cytochrome c] + 2 H2O + 4 H(+)(out)</text>
        <dbReference type="Rhea" id="RHEA:11436"/>
        <dbReference type="Rhea" id="RHEA-COMP:10350"/>
        <dbReference type="Rhea" id="RHEA-COMP:14399"/>
        <dbReference type="ChEBI" id="CHEBI:15377"/>
        <dbReference type="ChEBI" id="CHEBI:15378"/>
        <dbReference type="ChEBI" id="CHEBI:15379"/>
        <dbReference type="ChEBI" id="CHEBI:29033"/>
        <dbReference type="ChEBI" id="CHEBI:29034"/>
        <dbReference type="EC" id="7.1.1.9"/>
    </reaction>
    <physiologicalReaction direction="left-to-right" evidence="14">
        <dbReference type="Rhea" id="RHEA:11437"/>
    </physiologicalReaction>
</comment>
<keyword evidence="11 16" id="KW-1133">Transmembrane helix</keyword>
<evidence type="ECO:0000259" key="17">
    <source>
        <dbReference type="PROSITE" id="PS50857"/>
    </source>
</evidence>
<accession>A0A8K1MHL2</accession>
<comment type="similarity">
    <text evidence="2 15">Belongs to the cytochrome c oxidase subunit 2 family.</text>
</comment>
<gene>
    <name evidence="19" type="primary">COX2</name>
</gene>
<name>A0A8K1MHL2_9BILA</name>
<feature type="domain" description="Cytochrome oxidase subunit II copper A binding" evidence="17">
    <location>
        <begin position="93"/>
        <end position="226"/>
    </location>
</feature>
<dbReference type="InterPro" id="IPR002429">
    <property type="entry name" value="CcO_II-like_C"/>
</dbReference>
<feature type="transmembrane region" description="Helical" evidence="16">
    <location>
        <begin position="27"/>
        <end position="48"/>
    </location>
</feature>
<keyword evidence="15 19" id="KW-0496">Mitochondrion</keyword>
<evidence type="ECO:0000256" key="3">
    <source>
        <dbReference type="ARBA" id="ARBA00015946"/>
    </source>
</evidence>
<evidence type="ECO:0000256" key="5">
    <source>
        <dbReference type="ARBA" id="ARBA00022660"/>
    </source>
</evidence>
<dbReference type="EMBL" id="MZ768797">
    <property type="protein sequence ID" value="UBX38548.1"/>
    <property type="molecule type" value="Genomic_DNA"/>
</dbReference>
<dbReference type="PANTHER" id="PTHR22888">
    <property type="entry name" value="CYTOCHROME C OXIDASE, SUBUNIT II"/>
    <property type="match status" value="1"/>
</dbReference>
<evidence type="ECO:0000256" key="15">
    <source>
        <dbReference type="RuleBase" id="RU000457"/>
    </source>
</evidence>
<keyword evidence="12 15" id="KW-0186">Copper</keyword>
<evidence type="ECO:0000256" key="10">
    <source>
        <dbReference type="ARBA" id="ARBA00022982"/>
    </source>
</evidence>
<keyword evidence="4 15" id="KW-0813">Transport</keyword>
<feature type="domain" description="Cytochrome oxidase subunit II transmembrane region profile" evidence="18">
    <location>
        <begin position="2"/>
        <end position="92"/>
    </location>
</feature>
<evidence type="ECO:0000256" key="1">
    <source>
        <dbReference type="ARBA" id="ARBA00004141"/>
    </source>
</evidence>
<dbReference type="GO" id="GO:0005507">
    <property type="term" value="F:copper ion binding"/>
    <property type="evidence" value="ECO:0007669"/>
    <property type="project" value="InterPro"/>
</dbReference>
<evidence type="ECO:0000259" key="18">
    <source>
        <dbReference type="PROSITE" id="PS50999"/>
    </source>
</evidence>
<dbReference type="InterPro" id="IPR008972">
    <property type="entry name" value="Cupredoxin"/>
</dbReference>
<keyword evidence="13 15" id="KW-0472">Membrane</keyword>
<comment type="subcellular location">
    <subcellularLocation>
        <location evidence="1">Membrane</location>
        <topology evidence="1">Multi-pass membrane protein</topology>
    </subcellularLocation>
    <subcellularLocation>
        <location evidence="15">Mitochondrion inner membrane</location>
        <topology evidence="15">Multi-pass membrane protein</topology>
    </subcellularLocation>
</comment>
<dbReference type="Pfam" id="PF00116">
    <property type="entry name" value="COX2"/>
    <property type="match status" value="1"/>
</dbReference>
<dbReference type="PROSITE" id="PS00078">
    <property type="entry name" value="COX2"/>
    <property type="match status" value="1"/>
</dbReference>
<dbReference type="InterPro" id="IPR001505">
    <property type="entry name" value="Copper_CuA"/>
</dbReference>
<evidence type="ECO:0000256" key="8">
    <source>
        <dbReference type="ARBA" id="ARBA00022842"/>
    </source>
</evidence>
<evidence type="ECO:0000256" key="2">
    <source>
        <dbReference type="ARBA" id="ARBA00007866"/>
    </source>
</evidence>
<dbReference type="Gene3D" id="1.10.287.90">
    <property type="match status" value="1"/>
</dbReference>
<evidence type="ECO:0000256" key="14">
    <source>
        <dbReference type="ARBA" id="ARBA00049512"/>
    </source>
</evidence>
<proteinExistence type="inferred from homology"/>
<comment type="function">
    <text evidence="15">Component of the cytochrome c oxidase, the last enzyme in the mitochondrial electron transport chain which drives oxidative phosphorylation. The respiratory chain contains 3 multisubunit complexes succinate dehydrogenase (complex II, CII), ubiquinol-cytochrome c oxidoreductase (cytochrome b-c1 complex, complex III, CIII) and cytochrome c oxidase (complex IV, CIV), that cooperate to transfer electrons derived from NADH and succinate to molecular oxygen, creating an electrochemical gradient over the inner membrane that drives transmembrane transport and the ATP synthase. Cytochrome c oxidase is the component of the respiratory chain that catalyzes the reduction of oxygen to water. Electrons originating from reduced cytochrome c in the intermembrane space (IMS) are transferred via the dinuclear copper A center (CU(A)) of subunit 2 and heme A of subunit 1 to the active site in subunit 1, a binuclear center (BNC) formed by heme A3 and copper B (CU(B)). The BNC reduces molecular oxygen to 2 water molecules using 4 electrons from cytochrome c in the IMS and 4 protons from the mitochondrial matrix.</text>
</comment>
<reference evidence="19" key="1">
    <citation type="submission" date="2021-08" db="EMBL/GenBank/DDBJ databases">
        <authorList>
            <person name="Kiemel K."/>
            <person name="De Cahsan B."/>
            <person name="Paraskevopoulou S."/>
            <person name="Weithoff G."/>
            <person name="Tiedemann R."/>
        </authorList>
    </citation>
    <scope>NUCLEOTIDE SEQUENCE</scope>
</reference>
<dbReference type="PANTHER" id="PTHR22888:SF9">
    <property type="entry name" value="CYTOCHROME C OXIDASE SUBUNIT 2"/>
    <property type="match status" value="1"/>
</dbReference>
<evidence type="ECO:0000256" key="13">
    <source>
        <dbReference type="ARBA" id="ARBA00023136"/>
    </source>
</evidence>
<dbReference type="AlphaFoldDB" id="A0A8K1MHL2"/>
<dbReference type="InterPro" id="IPR036257">
    <property type="entry name" value="Cyt_c_oxidase_su2_TM_sf"/>
</dbReference>
<dbReference type="NCBIfam" id="TIGR02866">
    <property type="entry name" value="CoxB"/>
    <property type="match status" value="1"/>
</dbReference>
<dbReference type="InterPro" id="IPR011759">
    <property type="entry name" value="Cyt_c_oxidase_su2_TM_dom"/>
</dbReference>
<keyword evidence="15" id="KW-0999">Mitochondrion inner membrane</keyword>
<dbReference type="GO" id="GO:0005743">
    <property type="term" value="C:mitochondrial inner membrane"/>
    <property type="evidence" value="ECO:0007669"/>
    <property type="project" value="UniProtKB-SubCell"/>
</dbReference>
<dbReference type="InterPro" id="IPR045187">
    <property type="entry name" value="CcO_II"/>
</dbReference>
<dbReference type="PROSITE" id="PS50999">
    <property type="entry name" value="COX2_TM"/>
    <property type="match status" value="1"/>
</dbReference>
<sequence length="231" mass="26757">MLSVWGQLNFQEGMSTIMELMNYFHDYMMAILILIMTFVTYLFAFVVLSPRLDKYTVDSHVLETVWTVVPMAILLFMAFPSLYLLYLMEDVPNPNLMVKVVGHQWYWEYQYSNSWFNYSFDSYMVYEKTSSPLFHSLDVDNRLVLPTGANILFLITSADVLHSWAIPTLGVKADAIPGRLNYMTTMTSHSGVYYGQCSEICGSNHSFMPIVLEFIPMTYYLDYVVSLSKEE</sequence>
<protein>
    <recommendedName>
        <fullName evidence="3 15">Cytochrome c oxidase subunit 2</fullName>
    </recommendedName>
</protein>
<keyword evidence="8" id="KW-0460">Magnesium</keyword>
<evidence type="ECO:0000256" key="11">
    <source>
        <dbReference type="ARBA" id="ARBA00022989"/>
    </source>
</evidence>
<dbReference type="PRINTS" id="PR01166">
    <property type="entry name" value="CYCOXIDASEII"/>
</dbReference>
<organism evidence="19">
    <name type="scientific">Brachionus fernandoi</name>
    <dbReference type="NCBI Taxonomy" id="2498032"/>
    <lineage>
        <taxon>Eukaryota</taxon>
        <taxon>Metazoa</taxon>
        <taxon>Spiralia</taxon>
        <taxon>Gnathifera</taxon>
        <taxon>Rotifera</taxon>
        <taxon>Eurotatoria</taxon>
        <taxon>Monogononta</taxon>
        <taxon>Pseudotrocha</taxon>
        <taxon>Ploima</taxon>
        <taxon>Brachionidae</taxon>
        <taxon>Brachionus</taxon>
    </lineage>
</organism>
<evidence type="ECO:0000256" key="6">
    <source>
        <dbReference type="ARBA" id="ARBA00022692"/>
    </source>
</evidence>
<dbReference type="Gene3D" id="2.60.40.420">
    <property type="entry name" value="Cupredoxins - blue copper proteins"/>
    <property type="match status" value="1"/>
</dbReference>
<evidence type="ECO:0000256" key="12">
    <source>
        <dbReference type="ARBA" id="ARBA00023008"/>
    </source>
</evidence>
<dbReference type="InterPro" id="IPR014222">
    <property type="entry name" value="Cyt_c_oxidase_su2"/>
</dbReference>
<keyword evidence="6 15" id="KW-0812">Transmembrane</keyword>
<evidence type="ECO:0000256" key="9">
    <source>
        <dbReference type="ARBA" id="ARBA00022967"/>
    </source>
</evidence>
<dbReference type="GO" id="GO:0004129">
    <property type="term" value="F:cytochrome-c oxidase activity"/>
    <property type="evidence" value="ECO:0007669"/>
    <property type="project" value="UniProtKB-EC"/>
</dbReference>
<keyword evidence="10 15" id="KW-0249">Electron transport</keyword>
<feature type="transmembrane region" description="Helical" evidence="16">
    <location>
        <begin position="68"/>
        <end position="87"/>
    </location>
</feature>
<keyword evidence="5 15" id="KW-0679">Respiratory chain</keyword>
<dbReference type="GO" id="GO:0042773">
    <property type="term" value="P:ATP synthesis coupled electron transport"/>
    <property type="evidence" value="ECO:0007669"/>
    <property type="project" value="TreeGrafter"/>
</dbReference>
<dbReference type="GO" id="GO:0016491">
    <property type="term" value="F:oxidoreductase activity"/>
    <property type="evidence" value="ECO:0007669"/>
    <property type="project" value="InterPro"/>
</dbReference>
<evidence type="ECO:0000256" key="4">
    <source>
        <dbReference type="ARBA" id="ARBA00022448"/>
    </source>
</evidence>
<keyword evidence="9" id="KW-1278">Translocase</keyword>